<organism evidence="2 3">
    <name type="scientific">Caldivirga maquilingensis (strain ATCC 700844 / DSM 13496 / JCM 10307 / IC-167)</name>
    <dbReference type="NCBI Taxonomy" id="397948"/>
    <lineage>
        <taxon>Archaea</taxon>
        <taxon>Thermoproteota</taxon>
        <taxon>Thermoprotei</taxon>
        <taxon>Thermoproteales</taxon>
        <taxon>Thermoproteaceae</taxon>
        <taxon>Caldivirga</taxon>
    </lineage>
</organism>
<dbReference type="STRING" id="397948.Cmaq_0112"/>
<dbReference type="KEGG" id="cma:Cmaq_0112"/>
<name>A8MA34_CALMQ</name>
<sequence>MVVTCDICGREINGEPIVVEIDGAVLTLCQRCASRYANVKGVRVVSGVIQQTPSGQTTIKPRQRYITPVRQVKRRNEVNVNQAERLEVIDNYGEVIKDARSRLGMSRDVLASMLGIKESTLRNIEDGKLIPDINLARKMEKVLGIKLLVEREEAEMEFGESGGGEVTLGDVVEIRRKDKEGQ</sequence>
<evidence type="ECO:0000313" key="3">
    <source>
        <dbReference type="Proteomes" id="UP000001137"/>
    </source>
</evidence>
<dbReference type="PROSITE" id="PS50943">
    <property type="entry name" value="HTH_CROC1"/>
    <property type="match status" value="1"/>
</dbReference>
<dbReference type="GeneID" id="5709051"/>
<proteinExistence type="predicted"/>
<feature type="domain" description="HTH cro/C1-type" evidence="1">
    <location>
        <begin position="96"/>
        <end position="151"/>
    </location>
</feature>
<dbReference type="NCBIfam" id="TIGR00270">
    <property type="entry name" value="multiprotein bridging factor aMBF1"/>
    <property type="match status" value="1"/>
</dbReference>
<reference evidence="2 3" key="1">
    <citation type="submission" date="2007-10" db="EMBL/GenBank/DDBJ databases">
        <title>Complete sequence of Caldivirga maquilingensis IC-167.</title>
        <authorList>
            <consortium name="US DOE Joint Genome Institute"/>
            <person name="Copeland A."/>
            <person name="Lucas S."/>
            <person name="Lapidus A."/>
            <person name="Barry K."/>
            <person name="Glavina del Rio T."/>
            <person name="Dalin E."/>
            <person name="Tice H."/>
            <person name="Pitluck S."/>
            <person name="Saunders E."/>
            <person name="Brettin T."/>
            <person name="Bruce D."/>
            <person name="Detter J.C."/>
            <person name="Han C."/>
            <person name="Schmutz J."/>
            <person name="Larimer F."/>
            <person name="Land M."/>
            <person name="Hauser L."/>
            <person name="Kyrpides N."/>
            <person name="Ivanova N."/>
            <person name="Biddle J.F."/>
            <person name="Zhang Z."/>
            <person name="Fitz-Gibbon S.T."/>
            <person name="Lowe T.M."/>
            <person name="Saltikov C."/>
            <person name="House C.H."/>
            <person name="Richardson P."/>
        </authorList>
    </citation>
    <scope>NUCLEOTIDE SEQUENCE [LARGE SCALE GENOMIC DNA]</scope>
    <source>
        <strain evidence="3">ATCC 700844 / DSM 13496 / JCM 10307 / IC-167</strain>
    </source>
</reference>
<dbReference type="RefSeq" id="WP_012185186.1">
    <property type="nucleotide sequence ID" value="NC_009954.1"/>
</dbReference>
<dbReference type="CDD" id="cd00093">
    <property type="entry name" value="HTH_XRE"/>
    <property type="match status" value="1"/>
</dbReference>
<dbReference type="GO" id="GO:0003677">
    <property type="term" value="F:DNA binding"/>
    <property type="evidence" value="ECO:0007669"/>
    <property type="project" value="InterPro"/>
</dbReference>
<dbReference type="eggNOG" id="arCOG01863">
    <property type="taxonomic scope" value="Archaea"/>
</dbReference>
<keyword evidence="3" id="KW-1185">Reference proteome</keyword>
<dbReference type="Pfam" id="PF01381">
    <property type="entry name" value="HTH_3"/>
    <property type="match status" value="1"/>
</dbReference>
<dbReference type="OrthoDB" id="11138at2157"/>
<dbReference type="InterPro" id="IPR004451">
    <property type="entry name" value="MJ0586"/>
</dbReference>
<dbReference type="SUPFAM" id="SSF47413">
    <property type="entry name" value="lambda repressor-like DNA-binding domains"/>
    <property type="match status" value="1"/>
</dbReference>
<dbReference type="HOGENOM" id="CLU_130237_0_0_2"/>
<gene>
    <name evidence="2" type="ordered locus">Cmaq_0112</name>
</gene>
<dbReference type="Proteomes" id="UP000001137">
    <property type="component" value="Chromosome"/>
</dbReference>
<accession>A8MA34</accession>
<protein>
    <submittedName>
        <fullName evidence="2">Helix-turn-helix domain protein</fullName>
    </submittedName>
</protein>
<dbReference type="EMBL" id="CP000852">
    <property type="protein sequence ID" value="ABW00966.1"/>
    <property type="molecule type" value="Genomic_DNA"/>
</dbReference>
<dbReference type="Gene3D" id="1.10.260.40">
    <property type="entry name" value="lambda repressor-like DNA-binding domains"/>
    <property type="match status" value="1"/>
</dbReference>
<evidence type="ECO:0000313" key="2">
    <source>
        <dbReference type="EMBL" id="ABW00966.1"/>
    </source>
</evidence>
<dbReference type="InterPro" id="IPR001387">
    <property type="entry name" value="Cro/C1-type_HTH"/>
</dbReference>
<dbReference type="SMART" id="SM00530">
    <property type="entry name" value="HTH_XRE"/>
    <property type="match status" value="1"/>
</dbReference>
<dbReference type="InterPro" id="IPR010982">
    <property type="entry name" value="Lambda_DNA-bd_dom_sf"/>
</dbReference>
<dbReference type="AlphaFoldDB" id="A8MA34"/>
<evidence type="ECO:0000259" key="1">
    <source>
        <dbReference type="PROSITE" id="PS50943"/>
    </source>
</evidence>